<dbReference type="PROSITE" id="PS50014">
    <property type="entry name" value="BROMODOMAIN_2"/>
    <property type="match status" value="1"/>
</dbReference>
<feature type="compositionally biased region" description="Polar residues" evidence="3">
    <location>
        <begin position="74"/>
        <end position="95"/>
    </location>
</feature>
<dbReference type="PANTHER" id="PTHR22881:SF11">
    <property type="entry name" value="BROMODOMAIN-CONTAINING PROTEIN DDB_G0270170-LIKE ISOFORM X1"/>
    <property type="match status" value="1"/>
</dbReference>
<dbReference type="PANTHER" id="PTHR22881">
    <property type="entry name" value="BROMODOMAIN CONTAINING PROTEIN"/>
    <property type="match status" value="1"/>
</dbReference>
<comment type="caution">
    <text evidence="5">The sequence shown here is derived from an EMBL/GenBank/DDBJ whole genome shotgun (WGS) entry which is preliminary data.</text>
</comment>
<dbReference type="InterPro" id="IPR001487">
    <property type="entry name" value="Bromodomain"/>
</dbReference>
<evidence type="ECO:0000256" key="3">
    <source>
        <dbReference type="SAM" id="MobiDB-lite"/>
    </source>
</evidence>
<dbReference type="SUPFAM" id="SSF47370">
    <property type="entry name" value="Bromodomain"/>
    <property type="match status" value="1"/>
</dbReference>
<organism evidence="5 6">
    <name type="scientific">Parasponia andersonii</name>
    <name type="common">Sponia andersonii</name>
    <dbReference type="NCBI Taxonomy" id="3476"/>
    <lineage>
        <taxon>Eukaryota</taxon>
        <taxon>Viridiplantae</taxon>
        <taxon>Streptophyta</taxon>
        <taxon>Embryophyta</taxon>
        <taxon>Tracheophyta</taxon>
        <taxon>Spermatophyta</taxon>
        <taxon>Magnoliopsida</taxon>
        <taxon>eudicotyledons</taxon>
        <taxon>Gunneridae</taxon>
        <taxon>Pentapetalae</taxon>
        <taxon>rosids</taxon>
        <taxon>fabids</taxon>
        <taxon>Rosales</taxon>
        <taxon>Cannabaceae</taxon>
        <taxon>Parasponia</taxon>
    </lineage>
</organism>
<dbReference type="InterPro" id="IPR051831">
    <property type="entry name" value="Bromodomain_contain_prot"/>
</dbReference>
<name>A0A2P5ACP8_PARAD</name>
<feature type="region of interest" description="Disordered" evidence="3">
    <location>
        <begin position="245"/>
        <end position="303"/>
    </location>
</feature>
<feature type="compositionally biased region" description="Basic residues" evidence="3">
    <location>
        <begin position="257"/>
        <end position="270"/>
    </location>
</feature>
<dbReference type="Pfam" id="PF00439">
    <property type="entry name" value="Bromodomain"/>
    <property type="match status" value="1"/>
</dbReference>
<keyword evidence="6" id="KW-1185">Reference proteome</keyword>
<evidence type="ECO:0000313" key="6">
    <source>
        <dbReference type="Proteomes" id="UP000237105"/>
    </source>
</evidence>
<dbReference type="SMART" id="SM00297">
    <property type="entry name" value="BROMO"/>
    <property type="match status" value="1"/>
</dbReference>
<dbReference type="AlphaFoldDB" id="A0A2P5ACP8"/>
<dbReference type="STRING" id="3476.A0A2P5ACP8"/>
<dbReference type="CDD" id="cd04369">
    <property type="entry name" value="Bromodomain"/>
    <property type="match status" value="1"/>
</dbReference>
<proteinExistence type="predicted"/>
<accession>A0A2P5ACP8</accession>
<feature type="compositionally biased region" description="Basic residues" evidence="3">
    <location>
        <begin position="1"/>
        <end position="11"/>
    </location>
</feature>
<dbReference type="Proteomes" id="UP000237105">
    <property type="component" value="Unassembled WGS sequence"/>
</dbReference>
<feature type="domain" description="Bromo" evidence="4">
    <location>
        <begin position="158"/>
        <end position="228"/>
    </location>
</feature>
<reference evidence="6" key="1">
    <citation type="submission" date="2016-06" db="EMBL/GenBank/DDBJ databases">
        <title>Parallel loss of symbiosis genes in relatives of nitrogen-fixing non-legume Parasponia.</title>
        <authorList>
            <person name="Van Velzen R."/>
            <person name="Holmer R."/>
            <person name="Bu F."/>
            <person name="Rutten L."/>
            <person name="Van Zeijl A."/>
            <person name="Liu W."/>
            <person name="Santuari L."/>
            <person name="Cao Q."/>
            <person name="Sharma T."/>
            <person name="Shen D."/>
            <person name="Roswanjaya Y."/>
            <person name="Wardhani T."/>
            <person name="Kalhor M.S."/>
            <person name="Jansen J."/>
            <person name="Van den Hoogen J."/>
            <person name="Gungor B."/>
            <person name="Hartog M."/>
            <person name="Hontelez J."/>
            <person name="Verver J."/>
            <person name="Yang W.-C."/>
            <person name="Schijlen E."/>
            <person name="Repin R."/>
            <person name="Schilthuizen M."/>
            <person name="Schranz E."/>
            <person name="Heidstra R."/>
            <person name="Miyata K."/>
            <person name="Fedorova E."/>
            <person name="Kohlen W."/>
            <person name="Bisseling T."/>
            <person name="Smit S."/>
            <person name="Geurts R."/>
        </authorList>
    </citation>
    <scope>NUCLEOTIDE SEQUENCE [LARGE SCALE GENOMIC DNA]</scope>
    <source>
        <strain evidence="6">cv. WU1-14</strain>
    </source>
</reference>
<feature type="compositionally biased region" description="Low complexity" evidence="3">
    <location>
        <begin position="24"/>
        <end position="40"/>
    </location>
</feature>
<gene>
    <name evidence="5" type="ORF">PanWU01x14_345480</name>
</gene>
<keyword evidence="1 2" id="KW-0103">Bromodomain</keyword>
<evidence type="ECO:0000259" key="4">
    <source>
        <dbReference type="PROSITE" id="PS50014"/>
    </source>
</evidence>
<sequence length="644" mass="71172">MMAKKKKKKGRPSLLDLQKRFLKQQQSPNPSRRSSRGDPSFDATPSPPPPEFIAGDDDEDERKEKKHKLLLGLNSNSDCYQTTLSPNPFGSVSNADNEDPDDASKRRKLSAFTHRSNQMGEKGLKATDSSVHGLQVESGPTTPLPDKKLLVFILDRLQKKDTYGVFSEPVDREELPEYHEIIENPMDFATVRKKLDCGVYTNLELFEKDVFLICSNAMEYNSPDTIYFRQARTMQELAKKDFENLRQDSDDCETPPKIRKRGRPPGKKLTKLTNSSYESFSDTTPGSVEENTNGSSAYNLRKGPNSSKFNDVDAVNGVFQGSLIGKTCTNWLSDWENEFPASVLRSVIKYGKKHFAVDEYKRDTYRFPLPSGYEPSTLAALEGEQKQLIEVDDAYLEHSYARSIARFVADLGPVVRKIALKKIGSIFPVELKSGPGSTGENMSSENERSLLTTGLLPQNISGSNSVGAKRYFLQGREGVETINTQRELTSLNSNCGGMGPVTPFLLQQNSSSQPCINGSSNGLLVSYILPQMGMLRPAATMMGNSVPAEASVPRQILDIASTSNTTISPSPVYITGTDSFEANLVATARTDCGSLLAHGFGIGSFRAPELGDASFQELTRHHKQDSNPFLPELPDFALQLRMGR</sequence>
<protein>
    <submittedName>
        <fullName evidence="5">Bromodomain containing protein</fullName>
    </submittedName>
</protein>
<dbReference type="OrthoDB" id="21449at2759"/>
<feature type="region of interest" description="Disordered" evidence="3">
    <location>
        <begin position="1"/>
        <end position="105"/>
    </location>
</feature>
<dbReference type="EMBL" id="JXTB01000669">
    <property type="protein sequence ID" value="PON34299.1"/>
    <property type="molecule type" value="Genomic_DNA"/>
</dbReference>
<evidence type="ECO:0000256" key="2">
    <source>
        <dbReference type="PROSITE-ProRule" id="PRU00035"/>
    </source>
</evidence>
<dbReference type="Gene3D" id="1.20.920.10">
    <property type="entry name" value="Bromodomain-like"/>
    <property type="match status" value="1"/>
</dbReference>
<evidence type="ECO:0000256" key="1">
    <source>
        <dbReference type="ARBA" id="ARBA00023117"/>
    </source>
</evidence>
<dbReference type="PRINTS" id="PR00503">
    <property type="entry name" value="BROMODOMAIN"/>
</dbReference>
<evidence type="ECO:0000313" key="5">
    <source>
        <dbReference type="EMBL" id="PON34299.1"/>
    </source>
</evidence>
<feature type="compositionally biased region" description="Polar residues" evidence="3">
    <location>
        <begin position="271"/>
        <end position="303"/>
    </location>
</feature>
<dbReference type="InterPro" id="IPR036427">
    <property type="entry name" value="Bromodomain-like_sf"/>
</dbReference>